<accession>A0A392TDJ0</accession>
<organism evidence="1 2">
    <name type="scientific">Trifolium medium</name>
    <dbReference type="NCBI Taxonomy" id="97028"/>
    <lineage>
        <taxon>Eukaryota</taxon>
        <taxon>Viridiplantae</taxon>
        <taxon>Streptophyta</taxon>
        <taxon>Embryophyta</taxon>
        <taxon>Tracheophyta</taxon>
        <taxon>Spermatophyta</taxon>
        <taxon>Magnoliopsida</taxon>
        <taxon>eudicotyledons</taxon>
        <taxon>Gunneridae</taxon>
        <taxon>Pentapetalae</taxon>
        <taxon>rosids</taxon>
        <taxon>fabids</taxon>
        <taxon>Fabales</taxon>
        <taxon>Fabaceae</taxon>
        <taxon>Papilionoideae</taxon>
        <taxon>50 kb inversion clade</taxon>
        <taxon>NPAAA clade</taxon>
        <taxon>Hologalegina</taxon>
        <taxon>IRL clade</taxon>
        <taxon>Trifolieae</taxon>
        <taxon>Trifolium</taxon>
    </lineage>
</organism>
<sequence>MLSLWIWETGRLTAGFGSWLGQRSCHKQPSRRDRAAGVVGRFSAFLG</sequence>
<dbReference type="AlphaFoldDB" id="A0A392TDJ0"/>
<proteinExistence type="predicted"/>
<reference evidence="1 2" key="1">
    <citation type="journal article" date="2018" name="Front. Plant Sci.">
        <title>Red Clover (Trifolium pratense) and Zigzag Clover (T. medium) - A Picture of Genomic Similarities and Differences.</title>
        <authorList>
            <person name="Dluhosova J."/>
            <person name="Istvanek J."/>
            <person name="Nedelnik J."/>
            <person name="Repkova J."/>
        </authorList>
    </citation>
    <scope>NUCLEOTIDE SEQUENCE [LARGE SCALE GENOMIC DNA]</scope>
    <source>
        <strain evidence="2">cv. 10/8</strain>
        <tissue evidence="1">Leaf</tissue>
    </source>
</reference>
<evidence type="ECO:0000313" key="1">
    <source>
        <dbReference type="EMBL" id="MCI58005.1"/>
    </source>
</evidence>
<comment type="caution">
    <text evidence="1">The sequence shown here is derived from an EMBL/GenBank/DDBJ whole genome shotgun (WGS) entry which is preliminary data.</text>
</comment>
<evidence type="ECO:0000313" key="2">
    <source>
        <dbReference type="Proteomes" id="UP000265520"/>
    </source>
</evidence>
<name>A0A392TDJ0_9FABA</name>
<dbReference type="Proteomes" id="UP000265520">
    <property type="component" value="Unassembled WGS sequence"/>
</dbReference>
<protein>
    <submittedName>
        <fullName evidence="1">Uncharacterized protein</fullName>
    </submittedName>
</protein>
<keyword evidence="2" id="KW-1185">Reference proteome</keyword>
<dbReference type="EMBL" id="LXQA010538760">
    <property type="protein sequence ID" value="MCI58005.1"/>
    <property type="molecule type" value="Genomic_DNA"/>
</dbReference>
<feature type="non-terminal residue" evidence="1">
    <location>
        <position position="47"/>
    </location>
</feature>